<keyword evidence="8" id="KW-1185">Reference proteome</keyword>
<dbReference type="SUPFAM" id="SSF51735">
    <property type="entry name" value="NAD(P)-binding Rossmann-fold domains"/>
    <property type="match status" value="1"/>
</dbReference>
<evidence type="ECO:0000259" key="6">
    <source>
        <dbReference type="Pfam" id="PF02826"/>
    </source>
</evidence>
<dbReference type="PROSITE" id="PS00670">
    <property type="entry name" value="D_2_HYDROXYACID_DH_2"/>
    <property type="match status" value="1"/>
</dbReference>
<organism evidence="7 8">
    <name type="scientific">Lacrimispora xylanolytica</name>
    <dbReference type="NCBI Taxonomy" id="29375"/>
    <lineage>
        <taxon>Bacteria</taxon>
        <taxon>Bacillati</taxon>
        <taxon>Bacillota</taxon>
        <taxon>Clostridia</taxon>
        <taxon>Lachnospirales</taxon>
        <taxon>Lachnospiraceae</taxon>
        <taxon>Lacrimispora</taxon>
    </lineage>
</organism>
<evidence type="ECO:0000313" key="7">
    <source>
        <dbReference type="EMBL" id="WAJ22614.1"/>
    </source>
</evidence>
<dbReference type="Gene3D" id="3.40.50.720">
    <property type="entry name" value="NAD(P)-binding Rossmann-like Domain"/>
    <property type="match status" value="2"/>
</dbReference>
<evidence type="ECO:0000256" key="2">
    <source>
        <dbReference type="ARBA" id="ARBA00023002"/>
    </source>
</evidence>
<dbReference type="InterPro" id="IPR006140">
    <property type="entry name" value="D-isomer_DH_NAD-bd"/>
</dbReference>
<dbReference type="InterPro" id="IPR036291">
    <property type="entry name" value="NAD(P)-bd_dom_sf"/>
</dbReference>
<reference evidence="7" key="1">
    <citation type="submission" date="2022-11" db="EMBL/GenBank/DDBJ databases">
        <title>Lacrimispora xylanolytica sy1, complete genome.</title>
        <authorList>
            <person name="Choi S."/>
        </authorList>
    </citation>
    <scope>NUCLEOTIDE SEQUENCE</scope>
    <source>
        <strain evidence="7">Sy1</strain>
    </source>
</reference>
<dbReference type="Proteomes" id="UP001163115">
    <property type="component" value="Chromosome"/>
</dbReference>
<dbReference type="InterPro" id="IPR058205">
    <property type="entry name" value="D-LDH-like"/>
</dbReference>
<dbReference type="SUPFAM" id="SSF52283">
    <property type="entry name" value="Formate/glycerate dehydrogenase catalytic domain-like"/>
    <property type="match status" value="1"/>
</dbReference>
<name>A0ABY7A7F9_9FIRM</name>
<dbReference type="PROSITE" id="PS00065">
    <property type="entry name" value="D_2_HYDROXYACID_DH_1"/>
    <property type="match status" value="1"/>
</dbReference>
<dbReference type="InterPro" id="IPR029753">
    <property type="entry name" value="D-isomer_DH_CS"/>
</dbReference>
<evidence type="ECO:0000256" key="3">
    <source>
        <dbReference type="ARBA" id="ARBA00023027"/>
    </source>
</evidence>
<dbReference type="PROSITE" id="PS00671">
    <property type="entry name" value="D_2_HYDROXYACID_DH_3"/>
    <property type="match status" value="1"/>
</dbReference>
<keyword evidence="3" id="KW-0520">NAD</keyword>
<evidence type="ECO:0000256" key="1">
    <source>
        <dbReference type="ARBA" id="ARBA00005854"/>
    </source>
</evidence>
<proteinExistence type="inferred from homology"/>
<sequence>MKLLAYNVRGDEAAFFQTFAKKYGVELHTLPYSPTLENAGNTEGCDAVSIVTSSITKGILERWKASGIRYVSTRTIGYDHIDIEAAKSLQIPVSTVNYTQASVAEYTVMLILMALRRVKTIMTRGLVQDFSLANVRGRELRTCTVGIIGAGRIGEAVIHRLRGFGCKILVYTPHPKEELASLVSFVPLDELLQESDVISLHVPATSETEHLIGEKEIEAMKDGVVLINAARGSLIDTKALIGGLEAGKIGAAALDVLENEKRIFYKDCKYKVLSNRELAILQSMPNVIITPHTAFYTDEAVSDMVEYSILSCQYELQGKENPWRVI</sequence>
<comment type="similarity">
    <text evidence="1 4">Belongs to the D-isomer specific 2-hydroxyacid dehydrogenase family.</text>
</comment>
<protein>
    <submittedName>
        <fullName evidence="7">D-isomer specific 2-hydroxyacid dehydrogenase family protein</fullName>
    </submittedName>
</protein>
<dbReference type="PANTHER" id="PTHR43026:SF1">
    <property type="entry name" value="2-HYDROXYACID DEHYDROGENASE HOMOLOG 1-RELATED"/>
    <property type="match status" value="1"/>
</dbReference>
<keyword evidence="2 4" id="KW-0560">Oxidoreductase</keyword>
<dbReference type="EMBL" id="CP113524">
    <property type="protein sequence ID" value="WAJ22614.1"/>
    <property type="molecule type" value="Genomic_DNA"/>
</dbReference>
<dbReference type="InterPro" id="IPR006139">
    <property type="entry name" value="D-isomer_2_OHA_DH_cat_dom"/>
</dbReference>
<dbReference type="Pfam" id="PF00389">
    <property type="entry name" value="2-Hacid_dh"/>
    <property type="match status" value="1"/>
</dbReference>
<gene>
    <name evidence="7" type="ORF">OW255_13665</name>
</gene>
<evidence type="ECO:0000256" key="4">
    <source>
        <dbReference type="RuleBase" id="RU003719"/>
    </source>
</evidence>
<dbReference type="RefSeq" id="WP_268114359.1">
    <property type="nucleotide sequence ID" value="NZ_CP113524.1"/>
</dbReference>
<feature type="domain" description="D-isomer specific 2-hydroxyacid dehydrogenase NAD-binding" evidence="6">
    <location>
        <begin position="108"/>
        <end position="294"/>
    </location>
</feature>
<accession>A0ABY7A7F9</accession>
<evidence type="ECO:0000313" key="8">
    <source>
        <dbReference type="Proteomes" id="UP001163115"/>
    </source>
</evidence>
<dbReference type="CDD" id="cd12185">
    <property type="entry name" value="HGDH_LDH_like"/>
    <property type="match status" value="1"/>
</dbReference>
<feature type="domain" description="D-isomer specific 2-hydroxyacid dehydrogenase catalytic" evidence="5">
    <location>
        <begin position="11"/>
        <end position="325"/>
    </location>
</feature>
<evidence type="ECO:0000259" key="5">
    <source>
        <dbReference type="Pfam" id="PF00389"/>
    </source>
</evidence>
<dbReference type="Pfam" id="PF02826">
    <property type="entry name" value="2-Hacid_dh_C"/>
    <property type="match status" value="1"/>
</dbReference>
<dbReference type="InterPro" id="IPR029752">
    <property type="entry name" value="D-isomer_DH_CS1"/>
</dbReference>
<dbReference type="PANTHER" id="PTHR43026">
    <property type="entry name" value="2-HYDROXYACID DEHYDROGENASE HOMOLOG 1-RELATED"/>
    <property type="match status" value="1"/>
</dbReference>